<dbReference type="EMBL" id="CP011339">
    <property type="protein sequence ID" value="AKV70639.1"/>
    <property type="molecule type" value="Genomic_DNA"/>
</dbReference>
<accession>A0A0K1S954</accession>
<evidence type="ECO:0000313" key="1">
    <source>
        <dbReference type="EMBL" id="AKV70639.1"/>
    </source>
</evidence>
<name>A0A0K1S954_9CHRO</name>
<dbReference type="PATRIC" id="fig|1638788.3.peg.5887"/>
<gene>
    <name evidence="1" type="ORF">VL20_5846</name>
</gene>
<evidence type="ECO:0000313" key="2">
    <source>
        <dbReference type="Proteomes" id="UP000068167"/>
    </source>
</evidence>
<organism evidence="1 2">
    <name type="scientific">Microcystis panniformis FACHB-1757</name>
    <dbReference type="NCBI Taxonomy" id="1638788"/>
    <lineage>
        <taxon>Bacteria</taxon>
        <taxon>Bacillati</taxon>
        <taxon>Cyanobacteriota</taxon>
        <taxon>Cyanophyceae</taxon>
        <taxon>Oscillatoriophycideae</taxon>
        <taxon>Chroococcales</taxon>
        <taxon>Microcystaceae</taxon>
        <taxon>Microcystis</taxon>
    </lineage>
</organism>
<dbReference type="AlphaFoldDB" id="A0A0K1S954"/>
<sequence>MIIFAYGTLKCLLGKTFRTILRIFYRYRPRFHTETRRADMALLVFVC</sequence>
<dbReference type="Proteomes" id="UP000068167">
    <property type="component" value="Chromosome"/>
</dbReference>
<keyword evidence="2" id="KW-1185">Reference proteome</keyword>
<protein>
    <submittedName>
        <fullName evidence="1">Uncharacterized protein</fullName>
    </submittedName>
</protein>
<proteinExistence type="predicted"/>
<dbReference type="KEGG" id="mpk:VL20_5846"/>
<reference evidence="1 2" key="1">
    <citation type="journal article" date="2016" name="Stand. Genomic Sci.">
        <title>Complete genome sequence and genomic characterization of Microcystis panniformis FACHB 1757 by third-generation sequencing.</title>
        <authorList>
            <person name="Zhang J.Y."/>
            <person name="Guan R."/>
            <person name="Zhang H.J."/>
            <person name="Li H."/>
            <person name="Xiao P."/>
            <person name="Yu G.L."/>
            <person name="Du L."/>
            <person name="Cao D.M."/>
            <person name="Zhu B.C."/>
            <person name="Li R.H."/>
            <person name="Lu Z.H."/>
        </authorList>
    </citation>
    <scope>NUCLEOTIDE SEQUENCE [LARGE SCALE GENOMIC DNA]</scope>
    <source>
        <strain evidence="1 2">FACHB-1757</strain>
    </source>
</reference>